<protein>
    <recommendedName>
        <fullName evidence="4">DUF3256 domain-containing protein</fullName>
    </recommendedName>
</protein>
<gene>
    <name evidence="2" type="ORF">SAMN04487901_104173</name>
</gene>
<sequence length="151" mass="17624">MKKLLIFALLFCSQLSLQAQTDSLNIREVFKLMPDSLLPYLTQNNRLDMIDFMDAKMKAAVDNQLGGESEMTYLSDDSLCIKMNESMTLELKMSRDEKEPIVLMKRTYQITERQKEILIGRYSSSWRPISDVSVKSTLLKRDEEMLEKSYF</sequence>
<dbReference type="AlphaFoldDB" id="A0A1G7UM53"/>
<name>A0A1G7UM53_9BACT</name>
<feature type="signal peptide" evidence="1">
    <location>
        <begin position="1"/>
        <end position="19"/>
    </location>
</feature>
<proteinExistence type="predicted"/>
<feature type="chain" id="PRO_5011500816" description="DUF3256 domain-containing protein" evidence="1">
    <location>
        <begin position="20"/>
        <end position="151"/>
    </location>
</feature>
<keyword evidence="1" id="KW-0732">Signal</keyword>
<evidence type="ECO:0000313" key="3">
    <source>
        <dbReference type="Proteomes" id="UP000198779"/>
    </source>
</evidence>
<dbReference type="Pfam" id="PF11644">
    <property type="entry name" value="DUF3256"/>
    <property type="match status" value="1"/>
</dbReference>
<accession>A0A1G7UM53</accession>
<evidence type="ECO:0008006" key="4">
    <source>
        <dbReference type="Google" id="ProtNLM"/>
    </source>
</evidence>
<dbReference type="Proteomes" id="UP000198779">
    <property type="component" value="Unassembled WGS sequence"/>
</dbReference>
<dbReference type="InterPro" id="IPR021670">
    <property type="entry name" value="DUF3256"/>
</dbReference>
<evidence type="ECO:0000313" key="2">
    <source>
        <dbReference type="EMBL" id="SDG48438.1"/>
    </source>
</evidence>
<keyword evidence="3" id="KW-1185">Reference proteome</keyword>
<dbReference type="SUPFAM" id="SSF160925">
    <property type="entry name" value="PG1388-like"/>
    <property type="match status" value="1"/>
</dbReference>
<reference evidence="3" key="1">
    <citation type="submission" date="2016-10" db="EMBL/GenBank/DDBJ databases">
        <authorList>
            <person name="Varghese N."/>
            <person name="Submissions S."/>
        </authorList>
    </citation>
    <scope>NUCLEOTIDE SEQUENCE [LARGE SCALE GENOMIC DNA]</scope>
    <source>
        <strain evidence="3">BP1-148</strain>
    </source>
</reference>
<dbReference type="EMBL" id="FNCQ01000004">
    <property type="protein sequence ID" value="SDG48438.1"/>
    <property type="molecule type" value="Genomic_DNA"/>
</dbReference>
<organism evidence="2 3">
    <name type="scientific">Prevotella communis</name>
    <dbReference type="NCBI Taxonomy" id="2913614"/>
    <lineage>
        <taxon>Bacteria</taxon>
        <taxon>Pseudomonadati</taxon>
        <taxon>Bacteroidota</taxon>
        <taxon>Bacteroidia</taxon>
        <taxon>Bacteroidales</taxon>
        <taxon>Prevotellaceae</taxon>
        <taxon>Prevotella</taxon>
    </lineage>
</organism>
<evidence type="ECO:0000256" key="1">
    <source>
        <dbReference type="SAM" id="SignalP"/>
    </source>
</evidence>
<dbReference type="STRING" id="645274.SAMN04487901_104173"/>
<dbReference type="RefSeq" id="WP_091815828.1">
    <property type="nucleotide sequence ID" value="NZ_CP091794.1"/>
</dbReference>